<reference evidence="1 2" key="1">
    <citation type="submission" date="2018-08" db="EMBL/GenBank/DDBJ databases">
        <title>A genome reference for cultivated species of the human gut microbiota.</title>
        <authorList>
            <person name="Zou Y."/>
            <person name="Xue W."/>
            <person name="Luo G."/>
        </authorList>
    </citation>
    <scope>NUCLEOTIDE SEQUENCE [LARGE SCALE GENOMIC DNA]</scope>
    <source>
        <strain evidence="1 2">TM05-16</strain>
    </source>
</reference>
<evidence type="ECO:0000313" key="2">
    <source>
        <dbReference type="Proteomes" id="UP000260640"/>
    </source>
</evidence>
<dbReference type="AlphaFoldDB" id="A0A3E4JWG5"/>
<sequence length="116" mass="13236">MNGDKSTDICHPYITNISCSNGASPCQAEIFSVPSLFHKAIFSFEKHLYDVLKKSVANLEMCEIRVNTHILTGIPRALIYLFSKRYARTETLFSGVFRPFPYSYVLFLSTFKLNDV</sequence>
<dbReference type="Proteomes" id="UP000260640">
    <property type="component" value="Unassembled WGS sequence"/>
</dbReference>
<comment type="caution">
    <text evidence="1">The sequence shown here is derived from an EMBL/GenBank/DDBJ whole genome shotgun (WGS) entry which is preliminary data.</text>
</comment>
<proteinExistence type="predicted"/>
<organism evidence="1 2">
    <name type="scientific">Phocaeicola vulgatus</name>
    <name type="common">Bacteroides vulgatus</name>
    <dbReference type="NCBI Taxonomy" id="821"/>
    <lineage>
        <taxon>Bacteria</taxon>
        <taxon>Pseudomonadati</taxon>
        <taxon>Bacteroidota</taxon>
        <taxon>Bacteroidia</taxon>
        <taxon>Bacteroidales</taxon>
        <taxon>Bacteroidaceae</taxon>
        <taxon>Phocaeicola</taxon>
    </lineage>
</organism>
<dbReference type="EMBL" id="QSPP01000001">
    <property type="protein sequence ID" value="RGJ92283.1"/>
    <property type="molecule type" value="Genomic_DNA"/>
</dbReference>
<accession>A0A3E4JWG5</accession>
<name>A0A3E4JWG5_PHOVU</name>
<protein>
    <submittedName>
        <fullName evidence="1">Uncharacterized protein</fullName>
    </submittedName>
</protein>
<evidence type="ECO:0000313" key="1">
    <source>
        <dbReference type="EMBL" id="RGJ92283.1"/>
    </source>
</evidence>
<gene>
    <name evidence="1" type="ORF">DXD46_00725</name>
</gene>